<name>A0A0R2D1Q8_9LACO</name>
<dbReference type="EMBL" id="AYZR01000008">
    <property type="protein sequence ID" value="KRM93507.1"/>
    <property type="molecule type" value="Genomic_DNA"/>
</dbReference>
<dbReference type="PATRIC" id="fig|1423802.4.peg.221"/>
<sequence length="100" mass="11376">MSLIAIIIDFITLGFYFLQLKVLTHSIFIVGIIIQAVAVLFLLSLVISYKGQRKSKFWNDGYHPYTFKYGIIVVSFVLNGIMLFLYVLNLTGNDIVFSGF</sequence>
<evidence type="ECO:0000256" key="1">
    <source>
        <dbReference type="SAM" id="Phobius"/>
    </source>
</evidence>
<protein>
    <submittedName>
        <fullName evidence="2">Uncharacterized protein</fullName>
    </submittedName>
</protein>
<feature type="transmembrane region" description="Helical" evidence="1">
    <location>
        <begin position="27"/>
        <end position="49"/>
    </location>
</feature>
<comment type="caution">
    <text evidence="2">The sequence shown here is derived from an EMBL/GenBank/DDBJ whole genome shotgun (WGS) entry which is preliminary data.</text>
</comment>
<accession>A0A0R2D1Q8</accession>
<dbReference type="Proteomes" id="UP000051256">
    <property type="component" value="Unassembled WGS sequence"/>
</dbReference>
<keyword evidence="1" id="KW-1133">Transmembrane helix</keyword>
<reference evidence="2 3" key="1">
    <citation type="journal article" date="2015" name="Genome Announc.">
        <title>Expanding the biotechnology potential of lactobacilli through comparative genomics of 213 strains and associated genera.</title>
        <authorList>
            <person name="Sun Z."/>
            <person name="Harris H.M."/>
            <person name="McCann A."/>
            <person name="Guo C."/>
            <person name="Argimon S."/>
            <person name="Zhang W."/>
            <person name="Yang X."/>
            <person name="Jeffery I.B."/>
            <person name="Cooney J.C."/>
            <person name="Kagawa T.F."/>
            <person name="Liu W."/>
            <person name="Song Y."/>
            <person name="Salvetti E."/>
            <person name="Wrobel A."/>
            <person name="Rasinkangas P."/>
            <person name="Parkhill J."/>
            <person name="Rea M.C."/>
            <person name="O'Sullivan O."/>
            <person name="Ritari J."/>
            <person name="Douillard F.P."/>
            <person name="Paul Ross R."/>
            <person name="Yang R."/>
            <person name="Briner A.E."/>
            <person name="Felis G.E."/>
            <person name="de Vos W.M."/>
            <person name="Barrangou R."/>
            <person name="Klaenhammer T.R."/>
            <person name="Caufield P.W."/>
            <person name="Cui Y."/>
            <person name="Zhang H."/>
            <person name="O'Toole P.W."/>
        </authorList>
    </citation>
    <scope>NUCLEOTIDE SEQUENCE [LARGE SCALE GENOMIC DNA]</scope>
    <source>
        <strain evidence="2 3">DSM 24302</strain>
    </source>
</reference>
<dbReference type="AlphaFoldDB" id="A0A0R2D1Q8"/>
<evidence type="ECO:0000313" key="2">
    <source>
        <dbReference type="EMBL" id="KRM93507.1"/>
    </source>
</evidence>
<organism evidence="2 3">
    <name type="scientific">Lentilactobacillus senioris DSM 24302 = JCM 17472</name>
    <dbReference type="NCBI Taxonomy" id="1423802"/>
    <lineage>
        <taxon>Bacteria</taxon>
        <taxon>Bacillati</taxon>
        <taxon>Bacillota</taxon>
        <taxon>Bacilli</taxon>
        <taxon>Lactobacillales</taxon>
        <taxon>Lactobacillaceae</taxon>
        <taxon>Lentilactobacillus</taxon>
    </lineage>
</organism>
<keyword evidence="3" id="KW-1185">Reference proteome</keyword>
<evidence type="ECO:0000313" key="3">
    <source>
        <dbReference type="Proteomes" id="UP000051256"/>
    </source>
</evidence>
<proteinExistence type="predicted"/>
<feature type="transmembrane region" description="Helical" evidence="1">
    <location>
        <begin position="69"/>
        <end position="88"/>
    </location>
</feature>
<dbReference type="RefSeq" id="WP_054669281.1">
    <property type="nucleotide sequence ID" value="NZ_AYZR01000008.1"/>
</dbReference>
<keyword evidence="1" id="KW-0472">Membrane</keyword>
<keyword evidence="1" id="KW-0812">Transmembrane</keyword>
<gene>
    <name evidence="2" type="ORF">FC56_GL000219</name>
</gene>